<dbReference type="InterPro" id="IPR023353">
    <property type="entry name" value="LemA-like_dom_sf"/>
</dbReference>
<dbReference type="InterPro" id="IPR007156">
    <property type="entry name" value="MamQ_LemA"/>
</dbReference>
<dbReference type="InterPro" id="IPR022170">
    <property type="entry name" value="MUL1-like"/>
</dbReference>
<keyword evidence="8" id="KW-0479">Metal-binding</keyword>
<evidence type="ECO:0000256" key="2">
    <source>
        <dbReference type="ARBA" id="ARBA00004141"/>
    </source>
</evidence>
<evidence type="ECO:0000256" key="1">
    <source>
        <dbReference type="ARBA" id="ARBA00000900"/>
    </source>
</evidence>
<gene>
    <name evidence="16" type="ORF">ACFOEK_03860</name>
</gene>
<comment type="similarity">
    <text evidence="4">Belongs to the LemA family.</text>
</comment>
<dbReference type="PANTHER" id="PTHR34478">
    <property type="entry name" value="PROTEIN LEMA"/>
    <property type="match status" value="1"/>
</dbReference>
<dbReference type="Gene3D" id="1.20.1440.20">
    <property type="entry name" value="LemA-like domain"/>
    <property type="match status" value="1"/>
</dbReference>
<dbReference type="Pfam" id="PF04011">
    <property type="entry name" value="LemA"/>
    <property type="match status" value="1"/>
</dbReference>
<organism evidence="16 17">
    <name type="scientific">Litoribrevibacter euphylliae</name>
    <dbReference type="NCBI Taxonomy" id="1834034"/>
    <lineage>
        <taxon>Bacteria</taxon>
        <taxon>Pseudomonadati</taxon>
        <taxon>Pseudomonadota</taxon>
        <taxon>Gammaproteobacteria</taxon>
        <taxon>Oceanospirillales</taxon>
        <taxon>Oceanospirillaceae</taxon>
        <taxon>Litoribrevibacter</taxon>
    </lineage>
</organism>
<keyword evidence="9" id="KW-0863">Zinc-finger</keyword>
<keyword evidence="11" id="KW-0862">Zinc</keyword>
<evidence type="ECO:0000256" key="9">
    <source>
        <dbReference type="ARBA" id="ARBA00022771"/>
    </source>
</evidence>
<dbReference type="RefSeq" id="WP_386716422.1">
    <property type="nucleotide sequence ID" value="NZ_JBHRSZ010000002.1"/>
</dbReference>
<evidence type="ECO:0000256" key="5">
    <source>
        <dbReference type="ARBA" id="ARBA00012483"/>
    </source>
</evidence>
<keyword evidence="17" id="KW-1185">Reference proteome</keyword>
<keyword evidence="10" id="KW-0833">Ubl conjugation pathway</keyword>
<name>A0ABV7H8M5_9GAMM</name>
<evidence type="ECO:0000256" key="8">
    <source>
        <dbReference type="ARBA" id="ARBA00022723"/>
    </source>
</evidence>
<feature type="transmembrane region" description="Helical" evidence="14">
    <location>
        <begin position="562"/>
        <end position="583"/>
    </location>
</feature>
<evidence type="ECO:0000256" key="13">
    <source>
        <dbReference type="ARBA" id="ARBA00023136"/>
    </source>
</evidence>
<evidence type="ECO:0000256" key="14">
    <source>
        <dbReference type="SAM" id="Phobius"/>
    </source>
</evidence>
<keyword evidence="7 14" id="KW-0812">Transmembrane</keyword>
<reference evidence="17" key="1">
    <citation type="journal article" date="2019" name="Int. J. Syst. Evol. Microbiol.">
        <title>The Global Catalogue of Microorganisms (GCM) 10K type strain sequencing project: providing services to taxonomists for standard genome sequencing and annotation.</title>
        <authorList>
            <consortium name="The Broad Institute Genomics Platform"/>
            <consortium name="The Broad Institute Genome Sequencing Center for Infectious Disease"/>
            <person name="Wu L."/>
            <person name="Ma J."/>
        </authorList>
    </citation>
    <scope>NUCLEOTIDE SEQUENCE [LARGE SCALE GENOMIC DNA]</scope>
    <source>
        <strain evidence="17">KCTC 52438</strain>
    </source>
</reference>
<dbReference type="Pfam" id="PF12483">
    <property type="entry name" value="GIDE"/>
    <property type="match status" value="1"/>
</dbReference>
<comment type="subcellular location">
    <subcellularLocation>
        <location evidence="2">Membrane</location>
        <topology evidence="2">Multi-pass membrane protein</topology>
    </subcellularLocation>
    <subcellularLocation>
        <location evidence="3">Membrane</location>
        <topology evidence="3">Single-pass membrane protein</topology>
    </subcellularLocation>
</comment>
<dbReference type="PANTHER" id="PTHR34478:SF1">
    <property type="entry name" value="PROTEIN LEMA"/>
    <property type="match status" value="1"/>
</dbReference>
<comment type="caution">
    <text evidence="16">The sequence shown here is derived from an EMBL/GenBank/DDBJ whole genome shotgun (WGS) entry which is preliminary data.</text>
</comment>
<evidence type="ECO:0000256" key="6">
    <source>
        <dbReference type="ARBA" id="ARBA00022679"/>
    </source>
</evidence>
<feature type="transmembrane region" description="Helical" evidence="14">
    <location>
        <begin position="209"/>
        <end position="228"/>
    </location>
</feature>
<dbReference type="SUPFAM" id="SSF140478">
    <property type="entry name" value="LemA-like"/>
    <property type="match status" value="1"/>
</dbReference>
<dbReference type="Proteomes" id="UP001595476">
    <property type="component" value="Unassembled WGS sequence"/>
</dbReference>
<evidence type="ECO:0000256" key="3">
    <source>
        <dbReference type="ARBA" id="ARBA00004167"/>
    </source>
</evidence>
<feature type="transmembrane region" description="Helical" evidence="14">
    <location>
        <begin position="595"/>
        <end position="615"/>
    </location>
</feature>
<sequence length="764" mass="88070">MTIKERLLTQVLPLILGVFAFWCGWKLMHFGFEEIQALRQLERTPTVSLNSLIPGPNAVSGFVEQAPDGQLVKSYHTRTPSVYYRYTHEVEKRDSDGNTYWDLVDSKTKRVEFLIRDHSKAVLVNPNTYTDSIDWSVEQSFQTITGDHRYTEYRIEPNKKIFIYGHAQASSADSSKMTLEFPPSNDYTPIISTYDKSYEQQRMGSAGVFYLWGGLALIAMSIYALAVIMRVHKVWKYQTLLITCVSIVLVHFSLLMMNNDLKQAIERYQQQWTFTMDRLANINQGDRSVSQNLLTQANVSFEDEHLNNQLTEYKVNLALSQYLVESQLTRFPEWLFAPMWGHNLDDSQSVQLNATLQGQLEKRINQQADSKLTSGWHYFFFFLGLSLMALFSYLGFRRIKFKRLIENIPTQKTLGLVPGMSEVQGSIQLPEKTQSLKSPMTSSECCWYHYLVKEKRGTGKDAKWVTVVDDLQYMDFECEDEEGRVKIVPVDAEIITSHSNSRTSGNRSYSEKLLKLNDPLYAIGEAKPDPNQQDKLHITEAGSKLPFILSNLSESKVMFRKAWVGLLFLNLAFTGIFSSGLLWFAQSGSFSPSDFLLAALVGPVYMFFFTMMLHYNDIIFLRQRAERNWVNMGVAIRKRKNLIPSLETLVKEFMKHERDIMSEVASFRSAIQEVHEDKDSLEQCLGATHKIKQSVNAVVENYPDLKSQELVSKLMDELTRLDTELALLKNGYNDSVTLYNERLETFPDILFTWLFKFQRQELFA</sequence>
<keyword evidence="6" id="KW-0808">Transferase</keyword>
<evidence type="ECO:0000256" key="10">
    <source>
        <dbReference type="ARBA" id="ARBA00022786"/>
    </source>
</evidence>
<accession>A0ABV7H8M5</accession>
<evidence type="ECO:0000256" key="11">
    <source>
        <dbReference type="ARBA" id="ARBA00022833"/>
    </source>
</evidence>
<keyword evidence="13 14" id="KW-0472">Membrane</keyword>
<evidence type="ECO:0000256" key="12">
    <source>
        <dbReference type="ARBA" id="ARBA00022989"/>
    </source>
</evidence>
<keyword evidence="12 14" id="KW-1133">Transmembrane helix</keyword>
<protein>
    <recommendedName>
        <fullName evidence="5">RING-type E3 ubiquitin transferase</fullName>
        <ecNumber evidence="5">2.3.2.27</ecNumber>
    </recommendedName>
</protein>
<dbReference type="EMBL" id="JBHRSZ010000002">
    <property type="protein sequence ID" value="MFC3150150.1"/>
    <property type="molecule type" value="Genomic_DNA"/>
</dbReference>
<feature type="domain" description="E3 Ubiquitin ligase MUL1-like" evidence="15">
    <location>
        <begin position="457"/>
        <end position="559"/>
    </location>
</feature>
<feature type="transmembrane region" description="Helical" evidence="14">
    <location>
        <begin position="240"/>
        <end position="257"/>
    </location>
</feature>
<evidence type="ECO:0000259" key="15">
    <source>
        <dbReference type="Pfam" id="PF12483"/>
    </source>
</evidence>
<proteinExistence type="inferred from homology"/>
<feature type="transmembrane region" description="Helical" evidence="14">
    <location>
        <begin position="376"/>
        <end position="396"/>
    </location>
</feature>
<evidence type="ECO:0000256" key="7">
    <source>
        <dbReference type="ARBA" id="ARBA00022692"/>
    </source>
</evidence>
<comment type="catalytic activity">
    <reaction evidence="1">
        <text>S-ubiquitinyl-[E2 ubiquitin-conjugating enzyme]-L-cysteine + [acceptor protein]-L-lysine = [E2 ubiquitin-conjugating enzyme]-L-cysteine + N(6)-ubiquitinyl-[acceptor protein]-L-lysine.</text>
        <dbReference type="EC" id="2.3.2.27"/>
    </reaction>
</comment>
<dbReference type="EC" id="2.3.2.27" evidence="5"/>
<evidence type="ECO:0000313" key="17">
    <source>
        <dbReference type="Proteomes" id="UP001595476"/>
    </source>
</evidence>
<evidence type="ECO:0000256" key="4">
    <source>
        <dbReference type="ARBA" id="ARBA00008854"/>
    </source>
</evidence>
<evidence type="ECO:0000313" key="16">
    <source>
        <dbReference type="EMBL" id="MFC3150150.1"/>
    </source>
</evidence>